<organism evidence="11 12">
    <name type="scientific">Rhizobium meliloti</name>
    <name type="common">Ensifer meliloti</name>
    <name type="synonym">Sinorhizobium meliloti</name>
    <dbReference type="NCBI Taxonomy" id="382"/>
    <lineage>
        <taxon>Bacteria</taxon>
        <taxon>Pseudomonadati</taxon>
        <taxon>Pseudomonadota</taxon>
        <taxon>Alphaproteobacteria</taxon>
        <taxon>Hyphomicrobiales</taxon>
        <taxon>Rhizobiaceae</taxon>
        <taxon>Sinorhizobium/Ensifer group</taxon>
        <taxon>Sinorhizobium</taxon>
    </lineage>
</organism>
<feature type="domain" description="ABC transporter" evidence="10">
    <location>
        <begin position="16"/>
        <end position="245"/>
    </location>
</feature>
<evidence type="ECO:0000256" key="2">
    <source>
        <dbReference type="ARBA" id="ARBA00009404"/>
    </source>
</evidence>
<dbReference type="EC" id="7.6.2.13" evidence="8"/>
<dbReference type="InterPro" id="IPR027417">
    <property type="entry name" value="P-loop_NTPase"/>
</dbReference>
<evidence type="ECO:0000256" key="4">
    <source>
        <dbReference type="ARBA" id="ARBA00019459"/>
    </source>
</evidence>
<dbReference type="GO" id="GO:0016887">
    <property type="term" value="F:ATP hydrolysis activity"/>
    <property type="evidence" value="ECO:0007669"/>
    <property type="project" value="InterPro"/>
</dbReference>
<dbReference type="Proteomes" id="UP000231987">
    <property type="component" value="Unassembled WGS sequence"/>
</dbReference>
<evidence type="ECO:0000313" key="12">
    <source>
        <dbReference type="Proteomes" id="UP000231987"/>
    </source>
</evidence>
<dbReference type="PROSITE" id="PS50893">
    <property type="entry name" value="ABC_TRANSPORTER_2"/>
    <property type="match status" value="2"/>
</dbReference>
<proteinExistence type="inferred from homology"/>
<dbReference type="PANTHER" id="PTHR43790">
    <property type="entry name" value="CARBOHYDRATE TRANSPORT ATP-BINDING PROTEIN MG119-RELATED"/>
    <property type="match status" value="1"/>
</dbReference>
<comment type="caution">
    <text evidence="11">The sequence shown here is derived from an EMBL/GenBank/DDBJ whole genome shotgun (WGS) entry which is preliminary data.</text>
</comment>
<evidence type="ECO:0000256" key="3">
    <source>
        <dbReference type="ARBA" id="ARBA00011262"/>
    </source>
</evidence>
<evidence type="ECO:0000256" key="6">
    <source>
        <dbReference type="ARBA" id="ARBA00022840"/>
    </source>
</evidence>
<dbReference type="InterPro" id="IPR003593">
    <property type="entry name" value="AAA+_ATPase"/>
</dbReference>
<dbReference type="SMART" id="SM00382">
    <property type="entry name" value="AAA"/>
    <property type="match status" value="2"/>
</dbReference>
<feature type="domain" description="ABC transporter" evidence="10">
    <location>
        <begin position="257"/>
        <end position="501"/>
    </location>
</feature>
<comment type="subunit">
    <text evidence="3">The complex is composed of two ATP-binding proteins (LsrA), two transmembrane proteins (LsrC and LsrD) and a solute-binding protein (LsrB).</text>
</comment>
<sequence>MNRCGMNGSPVAGTVAKLTDIWKSYGAVPVLKGVSLVLQAGEVHALLGGNGAGKSSLMKIMSGVIPANAGAIEINGRVLTHASPALAQELGLYLVPQEAHILPNQSVLENICLGLAASPRALRPRVEQLVAELAVSLDLDVQAAALEIAERQIVEILRGLVRDARVLILDEPTSALTPFETSTLFQRVRKLQIQGVGIVFISHKLREIREICGTISVLRDGVIVLCGPLDNYSDAEIIDAMSRVQIADDAGKNRVGRKVSQIGKPRLSVRDLSGEGFRGISLHVRAGEILGLAGVVGAGRTEFAETLFGLRPQTAGSVVFDGAELKKRSPRICIDLGLVYLPEDRQQHGLFLEAPLSWNVSSYLVHRLPFFLRPGAERKVFDGFRASMGIKCTGADQEARGLSGGNQQKVLLAKCLSARPKVLILDEPTRGVDVAARNDIYDLIRRLAADGVAIILISSDFDEIEQLADRVEIMAFGQSGGELTDQISVDAIARLAFGASEGRHA</sequence>
<evidence type="ECO:0000313" key="11">
    <source>
        <dbReference type="EMBL" id="PJR11351.1"/>
    </source>
</evidence>
<dbReference type="InterPro" id="IPR003439">
    <property type="entry name" value="ABC_transporter-like_ATP-bd"/>
</dbReference>
<dbReference type="SUPFAM" id="SSF52540">
    <property type="entry name" value="P-loop containing nucleoside triphosphate hydrolases"/>
    <property type="match status" value="2"/>
</dbReference>
<dbReference type="InterPro" id="IPR017871">
    <property type="entry name" value="ABC_transporter-like_CS"/>
</dbReference>
<keyword evidence="6 11" id="KW-0067">ATP-binding</keyword>
<gene>
    <name evidence="11" type="ORF">CEJ86_28185</name>
</gene>
<dbReference type="PANTHER" id="PTHR43790:SF2">
    <property type="entry name" value="AUTOINDUCER 2 IMPORT ATP-BINDING PROTEIN LSRA"/>
    <property type="match status" value="1"/>
</dbReference>
<accession>A0A2J0YV64</accession>
<reference evidence="11 12" key="1">
    <citation type="submission" date="2017-06" db="EMBL/GenBank/DDBJ databases">
        <title>Ensifer strains isolated from leguminous trees and herbs display diverse denitrification phenotypes with some acting as strong N2O sinks.</title>
        <authorList>
            <person name="Woliy K."/>
            <person name="Mania D."/>
            <person name="Bakken L.R."/>
            <person name="Frostegard A."/>
        </authorList>
    </citation>
    <scope>NUCLEOTIDE SEQUENCE [LARGE SCALE GENOMIC DNA]</scope>
    <source>
        <strain evidence="11 12">AC50a</strain>
    </source>
</reference>
<dbReference type="CDD" id="cd03216">
    <property type="entry name" value="ABC_Carb_Monos_I"/>
    <property type="match status" value="1"/>
</dbReference>
<dbReference type="EMBL" id="NJGD01000020">
    <property type="protein sequence ID" value="PJR11351.1"/>
    <property type="molecule type" value="Genomic_DNA"/>
</dbReference>
<comment type="similarity">
    <text evidence="2">Belongs to the ABC transporter superfamily. AI-2 autoinducer porter (TC 3.A.1.2.8) family.</text>
</comment>
<dbReference type="GO" id="GO:0005886">
    <property type="term" value="C:plasma membrane"/>
    <property type="evidence" value="ECO:0007669"/>
    <property type="project" value="UniProtKB-SubCell"/>
</dbReference>
<comment type="function">
    <text evidence="7">Part of the ABC transporter complex LsrABCD involved in autoinducer 2 (AI-2) import. Responsible for energy coupling to the transport system.</text>
</comment>
<comment type="catalytic activity">
    <reaction evidence="9">
        <text>ATP + H2O + (2R,4S)-2-methyl-2,3,3,4-tetrahydroxytetrahydrofuran-[AI-2-binding protein]Side 1 = ADP + phosphate + (2R,4S)-2-methyl-2,3,3,4-tetrahydroxytetrahydrofuranSide 2 + [AI-2-binding protein]Side 1.</text>
        <dbReference type="EC" id="7.6.2.13"/>
    </reaction>
</comment>
<comment type="subcellular location">
    <subcellularLocation>
        <location evidence="1">Cell inner membrane</location>
        <topology evidence="1">Peripheral membrane protein</topology>
    </subcellularLocation>
</comment>
<dbReference type="Gene3D" id="3.40.50.300">
    <property type="entry name" value="P-loop containing nucleotide triphosphate hydrolases"/>
    <property type="match status" value="2"/>
</dbReference>
<dbReference type="CDD" id="cd03215">
    <property type="entry name" value="ABC_Carb_Monos_II"/>
    <property type="match status" value="1"/>
</dbReference>
<dbReference type="InterPro" id="IPR050107">
    <property type="entry name" value="ABC_carbohydrate_import_ATPase"/>
</dbReference>
<evidence type="ECO:0000256" key="9">
    <source>
        <dbReference type="ARBA" id="ARBA00034076"/>
    </source>
</evidence>
<name>A0A2J0YV64_RHIML</name>
<evidence type="ECO:0000259" key="10">
    <source>
        <dbReference type="PROSITE" id="PS50893"/>
    </source>
</evidence>
<dbReference type="AlphaFoldDB" id="A0A2J0YV64"/>
<evidence type="ECO:0000256" key="5">
    <source>
        <dbReference type="ARBA" id="ARBA00022741"/>
    </source>
</evidence>
<dbReference type="PROSITE" id="PS00211">
    <property type="entry name" value="ABC_TRANSPORTER_1"/>
    <property type="match status" value="1"/>
</dbReference>
<dbReference type="NCBIfam" id="NF011967">
    <property type="entry name" value="PRK15439.1"/>
    <property type="match status" value="1"/>
</dbReference>
<protein>
    <recommendedName>
        <fullName evidence="4">Autoinducer 2 import ATP-binding protein LsrA</fullName>
        <ecNumber evidence="8">7.6.2.13</ecNumber>
    </recommendedName>
</protein>
<evidence type="ECO:0000256" key="8">
    <source>
        <dbReference type="ARBA" id="ARBA00023798"/>
    </source>
</evidence>
<dbReference type="Pfam" id="PF00005">
    <property type="entry name" value="ABC_tran"/>
    <property type="match status" value="2"/>
</dbReference>
<keyword evidence="5" id="KW-0547">Nucleotide-binding</keyword>
<evidence type="ECO:0000256" key="7">
    <source>
        <dbReference type="ARBA" id="ARBA00023747"/>
    </source>
</evidence>
<evidence type="ECO:0000256" key="1">
    <source>
        <dbReference type="ARBA" id="ARBA00004417"/>
    </source>
</evidence>
<dbReference type="GO" id="GO:0005524">
    <property type="term" value="F:ATP binding"/>
    <property type="evidence" value="ECO:0007669"/>
    <property type="project" value="UniProtKB-KW"/>
</dbReference>